<dbReference type="AlphaFoldDB" id="A0A3E0LM93"/>
<proteinExistence type="predicted"/>
<evidence type="ECO:0008006" key="3">
    <source>
        <dbReference type="Google" id="ProtNLM"/>
    </source>
</evidence>
<evidence type="ECO:0000313" key="2">
    <source>
        <dbReference type="Proteomes" id="UP000257002"/>
    </source>
</evidence>
<dbReference type="Gene3D" id="3.30.310.110">
    <property type="entry name" value="XisI-like"/>
    <property type="match status" value="1"/>
</dbReference>
<dbReference type="InterPro" id="IPR035943">
    <property type="entry name" value="XisI-like_sf"/>
</dbReference>
<gene>
    <name evidence="1" type="ORF">DWQ51_18705</name>
</gene>
<sequence>MLWNPDSVVFSCTSRYNNKIWVQHDGTEAAIADKLVARGVPKQDIVLAYHGSPVRQYSEFALG</sequence>
<reference evidence="1 2" key="1">
    <citation type="submission" date="2017-10" db="EMBL/GenBank/DDBJ databases">
        <title>A large-scale comparative metagenomic study reveals the eutrophication-driven functional interactions in six Microcystis-epibionts communities.</title>
        <authorList>
            <person name="Li Q."/>
            <person name="Lin F."/>
        </authorList>
    </citation>
    <scope>NUCLEOTIDE SEQUENCE [LARGE SCALE GENOMIC DNA]</scope>
    <source>
        <strain evidence="1">TW10</strain>
    </source>
</reference>
<dbReference type="Proteomes" id="UP000257002">
    <property type="component" value="Unassembled WGS sequence"/>
</dbReference>
<dbReference type="InterPro" id="IPR014968">
    <property type="entry name" value="XisI"/>
</dbReference>
<dbReference type="EMBL" id="QQWD01000026">
    <property type="protein sequence ID" value="REJ48585.1"/>
    <property type="molecule type" value="Genomic_DNA"/>
</dbReference>
<organism evidence="1 2">
    <name type="scientific">Microcystis wesenbergii TW10</name>
    <dbReference type="NCBI Taxonomy" id="2060474"/>
    <lineage>
        <taxon>Bacteria</taxon>
        <taxon>Bacillati</taxon>
        <taxon>Cyanobacteriota</taxon>
        <taxon>Cyanophyceae</taxon>
        <taxon>Oscillatoriophycideae</taxon>
        <taxon>Chroococcales</taxon>
        <taxon>Microcystaceae</taxon>
        <taxon>Microcystis</taxon>
    </lineage>
</organism>
<comment type="caution">
    <text evidence="1">The sequence shown here is derived from an EMBL/GenBank/DDBJ whole genome shotgun (WGS) entry which is preliminary data.</text>
</comment>
<evidence type="ECO:0000313" key="1">
    <source>
        <dbReference type="EMBL" id="REJ48585.1"/>
    </source>
</evidence>
<dbReference type="Pfam" id="PF08869">
    <property type="entry name" value="XisI"/>
    <property type="match status" value="1"/>
</dbReference>
<dbReference type="SUPFAM" id="SSF143847">
    <property type="entry name" value="XisI-like"/>
    <property type="match status" value="1"/>
</dbReference>
<accession>A0A3E0LM93</accession>
<name>A0A3E0LM93_9CHRO</name>
<protein>
    <recommendedName>
        <fullName evidence="3">XisI protein</fullName>
    </recommendedName>
</protein>